<evidence type="ECO:0000313" key="2">
    <source>
        <dbReference type="Proteomes" id="UP001056778"/>
    </source>
</evidence>
<dbReference type="Proteomes" id="UP001056778">
    <property type="component" value="Chromosome 2"/>
</dbReference>
<organism evidence="1 2">
    <name type="scientific">Holotrichia oblita</name>
    <name type="common">Chafer beetle</name>
    <dbReference type="NCBI Taxonomy" id="644536"/>
    <lineage>
        <taxon>Eukaryota</taxon>
        <taxon>Metazoa</taxon>
        <taxon>Ecdysozoa</taxon>
        <taxon>Arthropoda</taxon>
        <taxon>Hexapoda</taxon>
        <taxon>Insecta</taxon>
        <taxon>Pterygota</taxon>
        <taxon>Neoptera</taxon>
        <taxon>Endopterygota</taxon>
        <taxon>Coleoptera</taxon>
        <taxon>Polyphaga</taxon>
        <taxon>Scarabaeiformia</taxon>
        <taxon>Scarabaeidae</taxon>
        <taxon>Melolonthinae</taxon>
        <taxon>Holotrichia</taxon>
    </lineage>
</organism>
<proteinExistence type="predicted"/>
<gene>
    <name evidence="1" type="ORF">MML48_2g00006605</name>
</gene>
<dbReference type="EMBL" id="CM043016">
    <property type="protein sequence ID" value="KAI4467084.1"/>
    <property type="molecule type" value="Genomic_DNA"/>
</dbReference>
<comment type="caution">
    <text evidence="1">The sequence shown here is derived from an EMBL/GenBank/DDBJ whole genome shotgun (WGS) entry which is preliminary data.</text>
</comment>
<evidence type="ECO:0000313" key="1">
    <source>
        <dbReference type="EMBL" id="KAI4467084.1"/>
    </source>
</evidence>
<keyword evidence="2" id="KW-1185">Reference proteome</keyword>
<accession>A0ACB9TJW9</accession>
<sequence length="224" mass="25205">MAESDNTSVQVALRIRPLIDNEISKGFQNILEVFPELNQVKIKSSDKAFSYNYVFDTNIDQGLFYQKCVQDMIQNLFKGYNVTILAYGQTGSGKTHSMGTAYSGQENKGVIPRAVNDIFNFIKDNFTYDFTVSVSFMELYQEVLYDLLAMKPRDQCVVEIREDAKSIIIPGLTEQPVNSASQALEYLIKGSQGRATSSTNMNAQSSRSHAIFTVNISMQKKDNR</sequence>
<name>A0ACB9TJW9_HOLOL</name>
<protein>
    <submittedName>
        <fullName evidence="1">Chromosome-associated kinesin kif4a-related</fullName>
    </submittedName>
</protein>
<reference evidence="1" key="1">
    <citation type="submission" date="2022-04" db="EMBL/GenBank/DDBJ databases">
        <title>Chromosome-scale genome assembly of Holotrichia oblita Faldermann.</title>
        <authorList>
            <person name="Rongchong L."/>
        </authorList>
    </citation>
    <scope>NUCLEOTIDE SEQUENCE</scope>
    <source>
        <strain evidence="1">81SQS9</strain>
    </source>
</reference>